<sequence length="448" mass="52237">MKKKGYCIILSIIILLGISLWGYLQYQKKQSHKAGIYNHAHTLVKIDTYEILKKAITNQPNILDSVTVIKKIIKAVEIPANIFIYNVEGKDKSTFFGSLKITDYTFFENYTEPGLERKDIDSHTKLFMDKDHKWAIMYNQTTAVFAYTYKEEKVIGIMQEIIHNKNIIPVEDSKFKDIINKKGLVVFYDGKNEANLNLEGTKISGTIQIETNKIKIPATIVSPDFNKENILSFWLQADVKSFIPHKIFTIDKYQINTDSLLSSFQNEIQLEITKPVIQKESIITYDFDDNFEKIEIVKTKETLTPGLSLQIKSKTNQLYQYLDKQKIIINNEEVNRKVFPLYQVYVGKSKEALVFSTQKKPKFAPQVPSNIIFYLKIDFDKMKKEKEYSTLSKYIQKFQNLEMKARSSNNKITCDWQFNFSNNNEYPLETLIDFIKIVNNPKFENNKD</sequence>
<dbReference type="RefSeq" id="WP_146292693.1">
    <property type="nucleotide sequence ID" value="NZ_SELH01000021.1"/>
</dbReference>
<feature type="transmembrane region" description="Helical" evidence="1">
    <location>
        <begin position="7"/>
        <end position="24"/>
    </location>
</feature>
<keyword evidence="1" id="KW-1133">Transmembrane helix</keyword>
<accession>A0A563DC02</accession>
<proteinExistence type="predicted"/>
<organism evidence="2 3">
    <name type="scientific">Apibacter muscae</name>
    <dbReference type="NCBI Taxonomy" id="2509004"/>
    <lineage>
        <taxon>Bacteria</taxon>
        <taxon>Pseudomonadati</taxon>
        <taxon>Bacteroidota</taxon>
        <taxon>Flavobacteriia</taxon>
        <taxon>Flavobacteriales</taxon>
        <taxon>Weeksellaceae</taxon>
        <taxon>Apibacter</taxon>
    </lineage>
</organism>
<reference evidence="2 3" key="1">
    <citation type="submission" date="2019-02" db="EMBL/GenBank/DDBJ databases">
        <title>Apibacter muscae sp. nov.: a novel member of the house fly microbiota.</title>
        <authorList>
            <person name="Park R."/>
        </authorList>
    </citation>
    <scope>NUCLEOTIDE SEQUENCE [LARGE SCALE GENOMIC DNA]</scope>
    <source>
        <strain evidence="2 3">AL1</strain>
    </source>
</reference>
<gene>
    <name evidence="2" type="ORF">ETU09_06520</name>
</gene>
<keyword evidence="1" id="KW-0472">Membrane</keyword>
<dbReference type="Proteomes" id="UP000319499">
    <property type="component" value="Unassembled WGS sequence"/>
</dbReference>
<keyword evidence="1" id="KW-0812">Transmembrane</keyword>
<evidence type="ECO:0000256" key="1">
    <source>
        <dbReference type="SAM" id="Phobius"/>
    </source>
</evidence>
<name>A0A563DC02_9FLAO</name>
<dbReference type="OrthoDB" id="637901at2"/>
<evidence type="ECO:0000313" key="3">
    <source>
        <dbReference type="Proteomes" id="UP000319499"/>
    </source>
</evidence>
<keyword evidence="3" id="KW-1185">Reference proteome</keyword>
<dbReference type="EMBL" id="SELH01000021">
    <property type="protein sequence ID" value="TWP27746.1"/>
    <property type="molecule type" value="Genomic_DNA"/>
</dbReference>
<protein>
    <submittedName>
        <fullName evidence="2">Uncharacterized protein</fullName>
    </submittedName>
</protein>
<comment type="caution">
    <text evidence="2">The sequence shown here is derived from an EMBL/GenBank/DDBJ whole genome shotgun (WGS) entry which is preliminary data.</text>
</comment>
<evidence type="ECO:0000313" key="2">
    <source>
        <dbReference type="EMBL" id="TWP27746.1"/>
    </source>
</evidence>
<dbReference type="AlphaFoldDB" id="A0A563DC02"/>